<evidence type="ECO:0000313" key="3">
    <source>
        <dbReference type="Proteomes" id="UP000179118"/>
    </source>
</evidence>
<proteinExistence type="predicted"/>
<keyword evidence="1" id="KW-0812">Transmembrane</keyword>
<keyword evidence="1" id="KW-0472">Membrane</keyword>
<comment type="caution">
    <text evidence="2">The sequence shown here is derived from an EMBL/GenBank/DDBJ whole genome shotgun (WGS) entry which is preliminary data.</text>
</comment>
<dbReference type="EMBL" id="MHUT01000004">
    <property type="protein sequence ID" value="OHA81718.1"/>
    <property type="molecule type" value="Genomic_DNA"/>
</dbReference>
<reference evidence="2 3" key="1">
    <citation type="journal article" date="2016" name="Nat. Commun.">
        <title>Thousands of microbial genomes shed light on interconnected biogeochemical processes in an aquifer system.</title>
        <authorList>
            <person name="Anantharaman K."/>
            <person name="Brown C.T."/>
            <person name="Hug L.A."/>
            <person name="Sharon I."/>
            <person name="Castelle C.J."/>
            <person name="Probst A.J."/>
            <person name="Thomas B.C."/>
            <person name="Singh A."/>
            <person name="Wilkins M.J."/>
            <person name="Karaoz U."/>
            <person name="Brodie E.L."/>
            <person name="Williams K.H."/>
            <person name="Hubbard S.S."/>
            <person name="Banfield J.F."/>
        </authorList>
    </citation>
    <scope>NUCLEOTIDE SEQUENCE [LARGE SCALE GENOMIC DNA]</scope>
</reference>
<name>A0A1G2SAH0_9BACT</name>
<organism evidence="2 3">
    <name type="scientific">Candidatus Yonathbacteria bacterium RIFCSPHIGHO2_02_FULL_44_14</name>
    <dbReference type="NCBI Taxonomy" id="1802724"/>
    <lineage>
        <taxon>Bacteria</taxon>
        <taxon>Candidatus Yonathiibacteriota</taxon>
    </lineage>
</organism>
<gene>
    <name evidence="2" type="ORF">A3D51_01355</name>
</gene>
<dbReference type="Proteomes" id="UP000179118">
    <property type="component" value="Unassembled WGS sequence"/>
</dbReference>
<feature type="transmembrane region" description="Helical" evidence="1">
    <location>
        <begin position="15"/>
        <end position="35"/>
    </location>
</feature>
<sequence length="211" mass="23839">MDTNTKKIVKKGARILKWVMVVFVVLLVARLPFYLRNENTKEQVAKIHATKLTMDDVMGVNLPPDPGAEADKTVAGVDANKNGIRDDVELAIFKEYPNSAKTRAVLLQYALVLQMEVTQPFENTVNVTEVVREEDRAHSCVADALVPRETPESGRSMTDVKKIENYISSIESKQFNTKERKFTKSNFYENLRSFGPLDEVVCDIDLFTLPN</sequence>
<protein>
    <submittedName>
        <fullName evidence="2">Uncharacterized protein</fullName>
    </submittedName>
</protein>
<dbReference type="AlphaFoldDB" id="A0A1G2SAH0"/>
<evidence type="ECO:0000256" key="1">
    <source>
        <dbReference type="SAM" id="Phobius"/>
    </source>
</evidence>
<evidence type="ECO:0000313" key="2">
    <source>
        <dbReference type="EMBL" id="OHA81718.1"/>
    </source>
</evidence>
<accession>A0A1G2SAH0</accession>
<keyword evidence="1" id="KW-1133">Transmembrane helix</keyword>